<evidence type="ECO:0000313" key="3">
    <source>
        <dbReference type="Proteomes" id="UP000730482"/>
    </source>
</evidence>
<dbReference type="Proteomes" id="UP000730482">
    <property type="component" value="Unassembled WGS sequence"/>
</dbReference>
<feature type="transmembrane region" description="Helical" evidence="1">
    <location>
        <begin position="200"/>
        <end position="219"/>
    </location>
</feature>
<feature type="transmembrane region" description="Helical" evidence="1">
    <location>
        <begin position="56"/>
        <end position="73"/>
    </location>
</feature>
<keyword evidence="1" id="KW-0472">Membrane</keyword>
<dbReference type="RefSeq" id="WP_212016614.1">
    <property type="nucleotide sequence ID" value="NZ_JAAFYZ010000152.1"/>
</dbReference>
<accession>A0ABS5L0D4</accession>
<gene>
    <name evidence="2" type="ORF">KGQ19_33110</name>
</gene>
<reference evidence="2 3" key="1">
    <citation type="submission" date="2020-02" db="EMBL/GenBank/DDBJ databases">
        <title>Acidophilic actinobacteria isolated from forest soil.</title>
        <authorList>
            <person name="Golinska P."/>
        </authorList>
    </citation>
    <scope>NUCLEOTIDE SEQUENCE [LARGE SCALE GENOMIC DNA]</scope>
    <source>
        <strain evidence="2 3">NL8</strain>
    </source>
</reference>
<proteinExistence type="predicted"/>
<evidence type="ECO:0000256" key="1">
    <source>
        <dbReference type="SAM" id="Phobius"/>
    </source>
</evidence>
<comment type="caution">
    <text evidence="2">The sequence shown here is derived from an EMBL/GenBank/DDBJ whole genome shotgun (WGS) entry which is preliminary data.</text>
</comment>
<sequence>MSTLASTTPLARFDYRLRVAASLLRAAPRAEHVLVGGMAVASAAAAWPFAGPLYPAVAIPALLALAALIRHHLDGLDARRDALTAAGADPADTLVIQIAGPLAATGVGAVLGGAAATALGRSSAPALLPLLTAVVAALLIRRSWLGAPALATGAVVALVTAALVRVSTSAAAPVAEARSRAAVGPLPHAASASASALGTAWPTALAAVLALSAVQLAIARRRQIRGLVRALTAAAARRMIARSSA</sequence>
<feature type="transmembrane region" description="Helical" evidence="1">
    <location>
        <begin position="147"/>
        <end position="166"/>
    </location>
</feature>
<keyword evidence="1" id="KW-0812">Transmembrane</keyword>
<keyword evidence="3" id="KW-1185">Reference proteome</keyword>
<evidence type="ECO:0000313" key="2">
    <source>
        <dbReference type="EMBL" id="MBS2551719.1"/>
    </source>
</evidence>
<protein>
    <submittedName>
        <fullName evidence="2">Uncharacterized protein</fullName>
    </submittedName>
</protein>
<dbReference type="EMBL" id="JAAFYZ010000152">
    <property type="protein sequence ID" value="MBS2551719.1"/>
    <property type="molecule type" value="Genomic_DNA"/>
</dbReference>
<keyword evidence="1" id="KW-1133">Transmembrane helix</keyword>
<organism evidence="2 3">
    <name type="scientific">Catenulispora pinistramenti</name>
    <dbReference type="NCBI Taxonomy" id="2705254"/>
    <lineage>
        <taxon>Bacteria</taxon>
        <taxon>Bacillati</taxon>
        <taxon>Actinomycetota</taxon>
        <taxon>Actinomycetes</taxon>
        <taxon>Catenulisporales</taxon>
        <taxon>Catenulisporaceae</taxon>
        <taxon>Catenulispora</taxon>
    </lineage>
</organism>
<name>A0ABS5L0D4_9ACTN</name>